<keyword evidence="3" id="KW-1185">Reference proteome</keyword>
<protein>
    <submittedName>
        <fullName evidence="2">PhnB protein</fullName>
    </submittedName>
</protein>
<dbReference type="SUPFAM" id="SSF54593">
    <property type="entry name" value="Glyoxalase/Bleomycin resistance protein/Dihydroxybiphenyl dioxygenase"/>
    <property type="match status" value="1"/>
</dbReference>
<dbReference type="PANTHER" id="PTHR33990">
    <property type="entry name" value="PROTEIN YJDN-RELATED"/>
    <property type="match status" value="1"/>
</dbReference>
<sequence>MTAMTLYAWFPGTAGEALPFYQEVFGGELELHTYEEFGRTDGPADAIAHGILAGPVSLYGTDAGPEDRPVDMQGISVAALGAADPDTLTRWFDALADGGTVIDPLQPRAWGASDGQVVDRFGLRWLIGFEHDQA</sequence>
<dbReference type="EMBL" id="LT629734">
    <property type="protein sequence ID" value="SDR94210.1"/>
    <property type="molecule type" value="Genomic_DNA"/>
</dbReference>
<evidence type="ECO:0000259" key="1">
    <source>
        <dbReference type="Pfam" id="PF00903"/>
    </source>
</evidence>
<dbReference type="Proteomes" id="UP000199649">
    <property type="component" value="Chromosome I"/>
</dbReference>
<dbReference type="InterPro" id="IPR004360">
    <property type="entry name" value="Glyas_Fos-R_dOase_dom"/>
</dbReference>
<gene>
    <name evidence="2" type="ORF">SAMN04489719_1177</name>
</gene>
<dbReference type="Gene3D" id="3.10.180.10">
    <property type="entry name" value="2,3-Dihydroxybiphenyl 1,2-Dioxygenase, domain 1"/>
    <property type="match status" value="1"/>
</dbReference>
<name>A0A1H1N5R5_9MICO</name>
<evidence type="ECO:0000313" key="2">
    <source>
        <dbReference type="EMBL" id="SDR94210.1"/>
    </source>
</evidence>
<dbReference type="RefSeq" id="WP_092666142.1">
    <property type="nucleotide sequence ID" value="NZ_LT629734.1"/>
</dbReference>
<dbReference type="InterPro" id="IPR029068">
    <property type="entry name" value="Glyas_Bleomycin-R_OHBP_Dase"/>
</dbReference>
<dbReference type="Pfam" id="PF00903">
    <property type="entry name" value="Glyoxalase"/>
    <property type="match status" value="1"/>
</dbReference>
<organism evidence="2 3">
    <name type="scientific">Agrococcus carbonis</name>
    <dbReference type="NCBI Taxonomy" id="684552"/>
    <lineage>
        <taxon>Bacteria</taxon>
        <taxon>Bacillati</taxon>
        <taxon>Actinomycetota</taxon>
        <taxon>Actinomycetes</taxon>
        <taxon>Micrococcales</taxon>
        <taxon>Microbacteriaceae</taxon>
        <taxon>Agrococcus</taxon>
    </lineage>
</organism>
<dbReference type="OrthoDB" id="9795306at2"/>
<dbReference type="AlphaFoldDB" id="A0A1H1N5R5"/>
<proteinExistence type="predicted"/>
<dbReference type="STRING" id="684552.SAMN04489719_1177"/>
<feature type="domain" description="Glyoxalase/fosfomycin resistance/dioxygenase" evidence="1">
    <location>
        <begin position="14"/>
        <end position="125"/>
    </location>
</feature>
<accession>A0A1H1N5R5</accession>
<evidence type="ECO:0000313" key="3">
    <source>
        <dbReference type="Proteomes" id="UP000199649"/>
    </source>
</evidence>
<reference evidence="3" key="1">
    <citation type="submission" date="2016-10" db="EMBL/GenBank/DDBJ databases">
        <authorList>
            <person name="Varghese N."/>
            <person name="Submissions S."/>
        </authorList>
    </citation>
    <scope>NUCLEOTIDE SEQUENCE [LARGE SCALE GENOMIC DNA]</scope>
    <source>
        <strain evidence="3">DSM 22965</strain>
    </source>
</reference>
<dbReference type="PANTHER" id="PTHR33990:SF1">
    <property type="entry name" value="PROTEIN YJDN"/>
    <property type="match status" value="1"/>
</dbReference>